<feature type="transmembrane region" description="Helical" evidence="1">
    <location>
        <begin position="356"/>
        <end position="375"/>
    </location>
</feature>
<evidence type="ECO:0000256" key="1">
    <source>
        <dbReference type="SAM" id="Phobius"/>
    </source>
</evidence>
<feature type="transmembrane region" description="Helical" evidence="1">
    <location>
        <begin position="551"/>
        <end position="570"/>
    </location>
</feature>
<comment type="caution">
    <text evidence="3">The sequence shown here is derived from an EMBL/GenBank/DDBJ whole genome shotgun (WGS) entry which is preliminary data.</text>
</comment>
<feature type="transmembrane region" description="Helical" evidence="1">
    <location>
        <begin position="500"/>
        <end position="520"/>
    </location>
</feature>
<reference evidence="3 4" key="1">
    <citation type="submission" date="2021-01" db="EMBL/GenBank/DDBJ databases">
        <title>WGS of actinomycetes isolated from Thailand.</title>
        <authorList>
            <person name="Thawai C."/>
        </authorList>
    </citation>
    <scope>NUCLEOTIDE SEQUENCE [LARGE SCALE GENOMIC DNA]</scope>
    <source>
        <strain evidence="3 4">CH9-7</strain>
    </source>
</reference>
<organism evidence="3 4">
    <name type="scientific">Streptomyces siderophoricus</name>
    <dbReference type="NCBI Taxonomy" id="2802281"/>
    <lineage>
        <taxon>Bacteria</taxon>
        <taxon>Bacillati</taxon>
        <taxon>Actinomycetota</taxon>
        <taxon>Actinomycetes</taxon>
        <taxon>Kitasatosporales</taxon>
        <taxon>Streptomycetaceae</taxon>
        <taxon>Streptomyces</taxon>
    </lineage>
</organism>
<dbReference type="InterPro" id="IPR029044">
    <property type="entry name" value="Nucleotide-diphossugar_trans"/>
</dbReference>
<dbReference type="Gene3D" id="3.90.550.10">
    <property type="entry name" value="Spore Coat Polysaccharide Biosynthesis Protein SpsA, Chain A"/>
    <property type="match status" value="1"/>
</dbReference>
<dbReference type="InterPro" id="IPR001173">
    <property type="entry name" value="Glyco_trans_2-like"/>
</dbReference>
<keyword evidence="1" id="KW-1133">Transmembrane helix</keyword>
<dbReference type="SUPFAM" id="SSF53448">
    <property type="entry name" value="Nucleotide-diphospho-sugar transferases"/>
    <property type="match status" value="1"/>
</dbReference>
<proteinExistence type="predicted"/>
<evidence type="ECO:0000313" key="3">
    <source>
        <dbReference type="EMBL" id="MBL1089764.1"/>
    </source>
</evidence>
<gene>
    <name evidence="3" type="ORF">JK360_10195</name>
</gene>
<feature type="transmembrane region" description="Helical" evidence="1">
    <location>
        <begin position="687"/>
        <end position="706"/>
    </location>
</feature>
<feature type="transmembrane region" description="Helical" evidence="1">
    <location>
        <begin position="325"/>
        <end position="344"/>
    </location>
</feature>
<feature type="transmembrane region" description="Helical" evidence="1">
    <location>
        <begin position="731"/>
        <end position="752"/>
    </location>
</feature>
<keyword evidence="1" id="KW-0472">Membrane</keyword>
<dbReference type="PANTHER" id="PTHR43685:SF3">
    <property type="entry name" value="SLR2126 PROTEIN"/>
    <property type="match status" value="1"/>
</dbReference>
<feature type="transmembrane region" description="Helical" evidence="1">
    <location>
        <begin position="424"/>
        <end position="441"/>
    </location>
</feature>
<feature type="transmembrane region" description="Helical" evidence="1">
    <location>
        <begin position="582"/>
        <end position="602"/>
    </location>
</feature>
<name>A0ABS1MPS3_9ACTN</name>
<keyword evidence="4" id="KW-1185">Reference proteome</keyword>
<feature type="transmembrane region" description="Helical" evidence="1">
    <location>
        <begin position="773"/>
        <end position="793"/>
    </location>
</feature>
<evidence type="ECO:0000259" key="2">
    <source>
        <dbReference type="Pfam" id="PF00535"/>
    </source>
</evidence>
<feature type="transmembrane region" description="Helical" evidence="1">
    <location>
        <begin position="622"/>
        <end position="640"/>
    </location>
</feature>
<keyword evidence="1" id="KW-0812">Transmembrane</keyword>
<feature type="transmembrane region" description="Helical" evidence="1">
    <location>
        <begin position="395"/>
        <end position="412"/>
    </location>
</feature>
<dbReference type="RefSeq" id="WP_201802645.1">
    <property type="nucleotide sequence ID" value="NZ_JAERRI010000005.1"/>
</dbReference>
<sequence>MIALGFRLVVSGLLQAVRFVLGTLCGNAPATVPPGTVRTAEPARTGPSLSVVICAYTLRRWEQLLDAVHSVQLQHHPADEILLVVDHCPELARRAELALPGVRVLPNAEAQGLSGGRNTGVSAAHGDVVAFLDDDAAADPEWTARLLATYHDPRVLGVGGLVRPLWETGRPAWFPHEFDWVVGCSYQGLPEHRAPVRNFIGANMSFRRAEIVAAGGFRTDLGRIGTRPLGCEETELCLRIAARNPDGKLLYEPAAAVRHHVPAARTTRAYFRARCYAEGLSKAAVARHAGAGPALASERTYLRHTLPAAVADGLRPGGEAPPRTVPALATGVSATVLGYAVGRLRRPVERTRAQAALRALALLALPAALLLWLFSLRGVDLAAMSDLGLVQVLPVTYWAGLVLLGLGFCAALSDRRTRALHHAGYVLALITFLHATPLVLYPELRYSWAWKHVAVTDVLLDTGTLPTAAGRLSIYARWPGFFWANDLFVSHIGLTSPGSYASWFPLLINVALVVPLLALYRSFTRSRRLVWGGAFLFFGCSWVGQDYFSPQAFAFLLYVCVIAAVVHRLPRPGRPRAGPPPLGWAVLVLLAIVTIVVSHPLTPVMLVGSLLLLSLPRRNRRVALPVLLVALTLTLAWDMTAARPFLEENLNDLISGLTTPESNAGSGLLGLSGATSGQVMVAWADRILSAVVFLFAALAVLVRPSLRRTALPWLAVAPLPWAVANSYGGEMIFRVYLFALPATAFGAAALLLPPLLSPSRGRGLRRALRRVRAAAVPVVLVALFGALSLAYFGKENVNYFTTSETSAAKWLATHAPEGSLIVGASDNFPYAYHDYEYHDRLWLSEAAPGDQWQVRRDPAAELHVLTGSGPPRPVYLILNRAQEAQVTATGALPPGTLAHLRSALAHRSDYPVIHRTADAVIYRVLPERTPGGS</sequence>
<dbReference type="PANTHER" id="PTHR43685">
    <property type="entry name" value="GLYCOSYLTRANSFERASE"/>
    <property type="match status" value="1"/>
</dbReference>
<dbReference type="Proteomes" id="UP000629371">
    <property type="component" value="Unassembled WGS sequence"/>
</dbReference>
<dbReference type="EMBL" id="JAERRI010000005">
    <property type="protein sequence ID" value="MBL1089764.1"/>
    <property type="molecule type" value="Genomic_DNA"/>
</dbReference>
<protein>
    <submittedName>
        <fullName evidence="3">Glycosyltransferase family 2 protein</fullName>
    </submittedName>
</protein>
<evidence type="ECO:0000313" key="4">
    <source>
        <dbReference type="Proteomes" id="UP000629371"/>
    </source>
</evidence>
<accession>A0ABS1MPS3</accession>
<feature type="domain" description="Glycosyltransferase 2-like" evidence="2">
    <location>
        <begin position="50"/>
        <end position="208"/>
    </location>
</feature>
<dbReference type="InterPro" id="IPR050834">
    <property type="entry name" value="Glycosyltransf_2"/>
</dbReference>
<dbReference type="Pfam" id="PF00535">
    <property type="entry name" value="Glycos_transf_2"/>
    <property type="match status" value="1"/>
</dbReference>